<dbReference type="RefSeq" id="WP_151970054.1">
    <property type="nucleotide sequence ID" value="NZ_AP019860.1"/>
</dbReference>
<dbReference type="GO" id="GO:0050307">
    <property type="term" value="F:sucrose-phosphate phosphatase activity"/>
    <property type="evidence" value="ECO:0007669"/>
    <property type="project" value="InterPro"/>
</dbReference>
<organism evidence="2 3">
    <name type="scientific">Uabimicrobium amorphum</name>
    <dbReference type="NCBI Taxonomy" id="2596890"/>
    <lineage>
        <taxon>Bacteria</taxon>
        <taxon>Pseudomonadati</taxon>
        <taxon>Planctomycetota</taxon>
        <taxon>Candidatus Uabimicrobiia</taxon>
        <taxon>Candidatus Uabimicrobiales</taxon>
        <taxon>Candidatus Uabimicrobiaceae</taxon>
        <taxon>Candidatus Uabimicrobium</taxon>
    </lineage>
</organism>
<dbReference type="SUPFAM" id="SSF54427">
    <property type="entry name" value="NTF2-like"/>
    <property type="match status" value="1"/>
</dbReference>
<reference evidence="2 3" key="1">
    <citation type="submission" date="2019-08" db="EMBL/GenBank/DDBJ databases">
        <title>Complete genome sequence of Candidatus Uab amorphum.</title>
        <authorList>
            <person name="Shiratori T."/>
            <person name="Suzuki S."/>
            <person name="Kakizawa Y."/>
            <person name="Ishida K."/>
        </authorList>
    </citation>
    <scope>NUCLEOTIDE SEQUENCE [LARGE SCALE GENOMIC DNA]</scope>
    <source>
        <strain evidence="2 3">SRT547</strain>
    </source>
</reference>
<dbReference type="Gene3D" id="3.10.450.50">
    <property type="match status" value="1"/>
</dbReference>
<evidence type="ECO:0000259" key="1">
    <source>
        <dbReference type="Pfam" id="PF08472"/>
    </source>
</evidence>
<protein>
    <recommendedName>
        <fullName evidence="1">Sucrose-phosphatase C-terminal domain-containing protein</fullName>
    </recommendedName>
</protein>
<sequence length="132" mass="15819">MKEQCYKEICDLHQVFEDWFIGRVPKDDFSYLPQVLSDDFEIVFPGGEIFSRQQIIDIMQKTHGRYAHMPFRIEIKNYRSRSLSDTLHLVTYEEWQVKDNVDEVKVSTAIFRKNDSMPCGVEWLHVHEVYRT</sequence>
<evidence type="ECO:0000313" key="2">
    <source>
        <dbReference type="EMBL" id="BBM85973.1"/>
    </source>
</evidence>
<name>A0A5S9IQ04_UABAM</name>
<keyword evidence="3" id="KW-1185">Reference proteome</keyword>
<feature type="domain" description="Sucrose-phosphatase C-terminal" evidence="1">
    <location>
        <begin position="8"/>
        <end position="130"/>
    </location>
</feature>
<dbReference type="GO" id="GO:0005986">
    <property type="term" value="P:sucrose biosynthetic process"/>
    <property type="evidence" value="ECO:0007669"/>
    <property type="project" value="InterPro"/>
</dbReference>
<dbReference type="Pfam" id="PF08472">
    <property type="entry name" value="S6PP_C"/>
    <property type="match status" value="1"/>
</dbReference>
<dbReference type="KEGG" id="uam:UABAM_04359"/>
<dbReference type="Proteomes" id="UP000326354">
    <property type="component" value="Chromosome"/>
</dbReference>
<dbReference type="OrthoDB" id="8420905at2"/>
<proteinExistence type="predicted"/>
<accession>A0A5S9IQ04</accession>
<evidence type="ECO:0000313" key="3">
    <source>
        <dbReference type="Proteomes" id="UP000326354"/>
    </source>
</evidence>
<dbReference type="InterPro" id="IPR013679">
    <property type="entry name" value="SPP_C"/>
</dbReference>
<dbReference type="InterPro" id="IPR032710">
    <property type="entry name" value="NTF2-like_dom_sf"/>
</dbReference>
<gene>
    <name evidence="2" type="ORF">UABAM_04359</name>
</gene>
<dbReference type="AlphaFoldDB" id="A0A5S9IQ04"/>
<dbReference type="EMBL" id="AP019860">
    <property type="protein sequence ID" value="BBM85973.1"/>
    <property type="molecule type" value="Genomic_DNA"/>
</dbReference>